<sequence length="666" mass="73792">MIVIESVIMSVEKNLKSRNMMKFFIVMAMLLGSSVASAENKQITSPDGKLVVTVADMDGRPSYSVSYDNVLFLKPSPLGIIANIGDFSSGMSLEKNVSTNKIDETYELASIKKSKVHYVANEAVFSFTQQGKTIYDVIFRISNNDVAFKYKMYPQGETLSCVVKQEVTGFVFPDGTTTFLCPQSKPMGGFARTSPSYETSYTADDVAGKNGWGEGYTFPCLFRNGDNGWTLVSETGVNGGYCASRLLGHKEGVYTIGFPQEGEANGNGTVSPGIALPGETPWRTITVGKTLAPIVETTVPFDVVKPLYQAKGEYTYGRGSWSWIIGMDGSTNYKEQLRYIDFSAAMGYQSVLVDALWDKQIGRDKIEELVKYGKDKGVALYLWYNSNGYWNDAPQTPRGIMDNAIARRKEMKWMQSIGIRGIKVDFFGGDKQMTMQLYEDILSDANEYGLLVIFHGCTLPRGWERMYPNFASSEAVLASENLHFSQGSCDNEAFNATLHPFIRNTVGSMDFGGSALNKYYNADNAPRGSRRVTSDVYALATAVLFQSPVQHFALAPNNLTDAPSWAIDFMKEVPTTWDEVRFIDGYPGKYVILARRHGDKWYIAGVNAQKETLKLKVNLPMFSNGEKVRLFSDDKVLQGGVKQIEIGKKQELQLAIPCNGGVLITK</sequence>
<dbReference type="InterPro" id="IPR013785">
    <property type="entry name" value="Aldolase_TIM"/>
</dbReference>
<dbReference type="PANTHER" id="PTHR35803">
    <property type="entry name" value="GLUCAN 1,4-ALPHA-GLUCOSIDASE SUSB-RELATED"/>
    <property type="match status" value="1"/>
</dbReference>
<name>A0AAN3D8J2_BACO1</name>
<evidence type="ECO:0000259" key="5">
    <source>
        <dbReference type="Pfam" id="PF10566"/>
    </source>
</evidence>
<feature type="domain" description="Glycosyl-hydrolase 97 C-terminal oligomerisation" evidence="7">
    <location>
        <begin position="576"/>
        <end position="664"/>
    </location>
</feature>
<organism evidence="8 9">
    <name type="scientific">Bacteroides ovatus (strain ATCC 8483 / DSM 1896 / JCM 5824 / BCRC 10623 / CCUG 4943 / NCTC 11153)</name>
    <dbReference type="NCBI Taxonomy" id="411476"/>
    <lineage>
        <taxon>Bacteria</taxon>
        <taxon>Pseudomonadati</taxon>
        <taxon>Bacteroidota</taxon>
        <taxon>Bacteroidia</taxon>
        <taxon>Bacteroidales</taxon>
        <taxon>Bacteroidaceae</taxon>
        <taxon>Bacteroides</taxon>
    </lineage>
</organism>
<dbReference type="EMBL" id="AAXF02000051">
    <property type="protein sequence ID" value="EDO10790.1"/>
    <property type="molecule type" value="Genomic_DNA"/>
</dbReference>
<dbReference type="Gene3D" id="3.20.20.70">
    <property type="entry name" value="Aldolase class I"/>
    <property type="match status" value="1"/>
</dbReference>
<comment type="cofactor">
    <cofactor evidence="1">
        <name>Ca(2+)</name>
        <dbReference type="ChEBI" id="CHEBI:29108"/>
    </cofactor>
</comment>
<feature type="signal peptide" evidence="4">
    <location>
        <begin position="1"/>
        <end position="38"/>
    </location>
</feature>
<gene>
    <name evidence="8" type="ORF">BACOVA_03423</name>
</gene>
<dbReference type="AlphaFoldDB" id="A0AAN3D8J2"/>
<dbReference type="Proteomes" id="UP000005475">
    <property type="component" value="Unassembled WGS sequence"/>
</dbReference>
<dbReference type="Gene3D" id="2.70.98.10">
    <property type="match status" value="1"/>
</dbReference>
<evidence type="ECO:0000256" key="3">
    <source>
        <dbReference type="ARBA" id="ARBA00022837"/>
    </source>
</evidence>
<dbReference type="InterPro" id="IPR017853">
    <property type="entry name" value="GH"/>
</dbReference>
<evidence type="ECO:0000256" key="4">
    <source>
        <dbReference type="SAM" id="SignalP"/>
    </source>
</evidence>
<evidence type="ECO:0000259" key="7">
    <source>
        <dbReference type="Pfam" id="PF14509"/>
    </source>
</evidence>
<dbReference type="InterPro" id="IPR019563">
    <property type="entry name" value="GH97_catalytic"/>
</dbReference>
<dbReference type="Pfam" id="PF14508">
    <property type="entry name" value="GH97_N"/>
    <property type="match status" value="1"/>
</dbReference>
<evidence type="ECO:0000313" key="8">
    <source>
        <dbReference type="EMBL" id="EDO10790.1"/>
    </source>
</evidence>
<dbReference type="SUPFAM" id="SSF51445">
    <property type="entry name" value="(Trans)glycosidases"/>
    <property type="match status" value="1"/>
</dbReference>
<dbReference type="GO" id="GO:0030246">
    <property type="term" value="F:carbohydrate binding"/>
    <property type="evidence" value="ECO:0007669"/>
    <property type="project" value="InterPro"/>
</dbReference>
<protein>
    <recommendedName>
        <fullName evidence="10">Glycoside hydrolase family 97 protein</fullName>
    </recommendedName>
</protein>
<reference evidence="9" key="2">
    <citation type="submission" date="2007-04" db="EMBL/GenBank/DDBJ databases">
        <title>Draft genome sequence of Bacteroides ovatus (ATCC 8483).</title>
        <authorList>
            <person name="Sudarsanam P."/>
            <person name="Ley R."/>
            <person name="Guruge J."/>
            <person name="Turnbaugh P.J."/>
            <person name="Mahowald M."/>
            <person name="Liep D."/>
            <person name="Gordon J."/>
        </authorList>
    </citation>
    <scope>NUCLEOTIDE SEQUENCE [LARGE SCALE GENOMIC DNA]</scope>
    <source>
        <strain evidence="9">ATCC 8483 / DSM 1896 / JCM 5824 / BCRC 10623 / CCUG 4943 / NCTC 11153</strain>
    </source>
</reference>
<reference evidence="8 9" key="1">
    <citation type="submission" date="2007-03" db="EMBL/GenBank/DDBJ databases">
        <authorList>
            <person name="Fulton L."/>
            <person name="Clifton S."/>
            <person name="Fulton B."/>
            <person name="Xu J."/>
            <person name="Minx P."/>
            <person name="Pepin K.H."/>
            <person name="Johnson M."/>
            <person name="Thiruvilangam P."/>
            <person name="Bhonagiri V."/>
            <person name="Nash W.E."/>
            <person name="Mardis E.R."/>
            <person name="Wilson R.K."/>
        </authorList>
    </citation>
    <scope>NUCLEOTIDE SEQUENCE [LARGE SCALE GENOMIC DNA]</scope>
    <source>
        <strain evidence="9">ATCC 8483 / DSM 1896 / JCM 5824 / BCRC 10623 / CCUG 4943 / NCTC 11153</strain>
    </source>
</reference>
<dbReference type="InterPro" id="IPR029486">
    <property type="entry name" value="GH97_N"/>
</dbReference>
<dbReference type="InterPro" id="IPR014718">
    <property type="entry name" value="GH-type_carb-bd"/>
</dbReference>
<accession>A0AAN3D8J2</accession>
<evidence type="ECO:0000256" key="2">
    <source>
        <dbReference type="ARBA" id="ARBA00011245"/>
    </source>
</evidence>
<comment type="caution">
    <text evidence="8">The sequence shown here is derived from an EMBL/GenBank/DDBJ whole genome shotgun (WGS) entry which is preliminary data.</text>
</comment>
<keyword evidence="3" id="KW-0106">Calcium</keyword>
<feature type="chain" id="PRO_5042853216" description="Glycoside hydrolase family 97 protein" evidence="4">
    <location>
        <begin position="39"/>
        <end position="666"/>
    </location>
</feature>
<feature type="domain" description="Glycosyl-hydrolase 97 N-terminal" evidence="6">
    <location>
        <begin position="43"/>
        <end position="306"/>
    </location>
</feature>
<comment type="subunit">
    <text evidence="2">Monomer.</text>
</comment>
<evidence type="ECO:0000259" key="6">
    <source>
        <dbReference type="Pfam" id="PF14508"/>
    </source>
</evidence>
<dbReference type="InterPro" id="IPR029483">
    <property type="entry name" value="GH97_C"/>
</dbReference>
<keyword evidence="4" id="KW-0732">Signal</keyword>
<evidence type="ECO:0008006" key="10">
    <source>
        <dbReference type="Google" id="ProtNLM"/>
    </source>
</evidence>
<dbReference type="InterPro" id="IPR052720">
    <property type="entry name" value="Glycosyl_hydrolase_97"/>
</dbReference>
<evidence type="ECO:0000313" key="9">
    <source>
        <dbReference type="Proteomes" id="UP000005475"/>
    </source>
</evidence>
<feature type="domain" description="Glycosyl-hydrolase 97 catalytic" evidence="5">
    <location>
        <begin position="325"/>
        <end position="476"/>
    </location>
</feature>
<evidence type="ECO:0000256" key="1">
    <source>
        <dbReference type="ARBA" id="ARBA00001913"/>
    </source>
</evidence>
<proteinExistence type="predicted"/>
<dbReference type="PANTHER" id="PTHR35803:SF2">
    <property type="entry name" value="RETAINING ALPHA-GALACTOSIDASE"/>
    <property type="match status" value="1"/>
</dbReference>
<dbReference type="Pfam" id="PF10566">
    <property type="entry name" value="Glyco_hydro_97"/>
    <property type="match status" value="1"/>
</dbReference>
<dbReference type="Pfam" id="PF14509">
    <property type="entry name" value="GH97_C"/>
    <property type="match status" value="1"/>
</dbReference>